<dbReference type="InterPro" id="IPR020904">
    <property type="entry name" value="Sc_DH/Rdtase_CS"/>
</dbReference>
<dbReference type="PROSITE" id="PS00061">
    <property type="entry name" value="ADH_SHORT"/>
    <property type="match status" value="1"/>
</dbReference>
<dbReference type="InterPro" id="IPR050259">
    <property type="entry name" value="SDR"/>
</dbReference>
<organism evidence="3 4">
    <name type="scientific">Limnochorda pilosa</name>
    <dbReference type="NCBI Taxonomy" id="1555112"/>
    <lineage>
        <taxon>Bacteria</taxon>
        <taxon>Bacillati</taxon>
        <taxon>Bacillota</taxon>
        <taxon>Limnochordia</taxon>
        <taxon>Limnochordales</taxon>
        <taxon>Limnochordaceae</taxon>
        <taxon>Limnochorda</taxon>
    </lineage>
</organism>
<keyword evidence="4" id="KW-1185">Reference proteome</keyword>
<dbReference type="InterPro" id="IPR002347">
    <property type="entry name" value="SDR_fam"/>
</dbReference>
<dbReference type="NCBIfam" id="NF047420">
    <property type="entry name" value="EF_P_mod_YmfI"/>
    <property type="match status" value="1"/>
</dbReference>
<dbReference type="Pfam" id="PF13561">
    <property type="entry name" value="adh_short_C2"/>
    <property type="match status" value="1"/>
</dbReference>
<dbReference type="AlphaFoldDB" id="A0A0K2SNY3"/>
<dbReference type="STRING" id="1555112.LIP_2996"/>
<gene>
    <name evidence="3" type="ORF">LIP_2996</name>
</gene>
<dbReference type="PRINTS" id="PR00081">
    <property type="entry name" value="GDHRDH"/>
</dbReference>
<evidence type="ECO:0000256" key="2">
    <source>
        <dbReference type="ARBA" id="ARBA00023002"/>
    </source>
</evidence>
<dbReference type="SUPFAM" id="SSF51735">
    <property type="entry name" value="NAD(P)-binding Rossmann-fold domains"/>
    <property type="match status" value="1"/>
</dbReference>
<reference evidence="4" key="2">
    <citation type="journal article" date="2016" name="Int. J. Syst. Evol. Microbiol.">
        <title>Complete genome sequence and cell structure of Limnochorda pilosa, a Gram-negative spore-former within the phylum Firmicutes.</title>
        <authorList>
            <person name="Watanabe M."/>
            <person name="Kojima H."/>
            <person name="Fukui M."/>
        </authorList>
    </citation>
    <scope>NUCLEOTIDE SEQUENCE [LARGE SCALE GENOMIC DNA]</scope>
    <source>
        <strain evidence="4">HC45</strain>
    </source>
</reference>
<dbReference type="EMBL" id="AP014924">
    <property type="protein sequence ID" value="BAS28825.1"/>
    <property type="molecule type" value="Genomic_DNA"/>
</dbReference>
<dbReference type="PANTHER" id="PTHR42879:SF2">
    <property type="entry name" value="3-OXOACYL-[ACYL-CARRIER-PROTEIN] REDUCTASE FABG"/>
    <property type="match status" value="1"/>
</dbReference>
<reference evidence="4" key="1">
    <citation type="submission" date="2015-07" db="EMBL/GenBank/DDBJ databases">
        <title>Complete genome sequence and phylogenetic analysis of Limnochorda pilosa.</title>
        <authorList>
            <person name="Watanabe M."/>
            <person name="Kojima H."/>
            <person name="Fukui M."/>
        </authorList>
    </citation>
    <scope>NUCLEOTIDE SEQUENCE [LARGE SCALE GENOMIC DNA]</scope>
    <source>
        <strain evidence="4">HC45</strain>
    </source>
</reference>
<sequence length="242" mass="24828">MAVVTGASGVIGGAVARRLGRDGLRLVLGGYRNGAALDRVSADLEAAGVRSRQVRGDLAQPETARLLVGEALGSFGRVDVVVHAAGHALYTPILDTEPEAWDRLMAVHLRAAYLLARRALPPMLQAGWGRIVFIGSVWGLRGAAGEVAYSAAKAGLVGLARALAQEVARSGVTVNVVAPGFVRSAQTAHLTPQEVAALEEAIPMGRAGTPEEVAAAAAFLASPEASYLTGQVIAPAGGWDLA</sequence>
<dbReference type="InterPro" id="IPR036291">
    <property type="entry name" value="NAD(P)-bd_dom_sf"/>
</dbReference>
<dbReference type="FunFam" id="3.40.50.720:FF:000173">
    <property type="entry name" value="3-oxoacyl-[acyl-carrier protein] reductase"/>
    <property type="match status" value="1"/>
</dbReference>
<comment type="similarity">
    <text evidence="1">Belongs to the short-chain dehydrogenases/reductases (SDR) family.</text>
</comment>
<dbReference type="GO" id="GO:0032787">
    <property type="term" value="P:monocarboxylic acid metabolic process"/>
    <property type="evidence" value="ECO:0007669"/>
    <property type="project" value="UniProtKB-ARBA"/>
</dbReference>
<dbReference type="PATRIC" id="fig|1555112.3.peg.3043"/>
<dbReference type="PANTHER" id="PTHR42879">
    <property type="entry name" value="3-OXOACYL-(ACYL-CARRIER-PROTEIN) REDUCTASE"/>
    <property type="match status" value="1"/>
</dbReference>
<dbReference type="PRINTS" id="PR00080">
    <property type="entry name" value="SDRFAMILY"/>
</dbReference>
<dbReference type="GO" id="GO:0016491">
    <property type="term" value="F:oxidoreductase activity"/>
    <property type="evidence" value="ECO:0007669"/>
    <property type="project" value="UniProtKB-KW"/>
</dbReference>
<dbReference type="Gene3D" id="3.40.50.720">
    <property type="entry name" value="NAD(P)-binding Rossmann-like Domain"/>
    <property type="match status" value="1"/>
</dbReference>
<keyword evidence="2" id="KW-0560">Oxidoreductase</keyword>
<evidence type="ECO:0000313" key="3">
    <source>
        <dbReference type="EMBL" id="BAS28825.1"/>
    </source>
</evidence>
<dbReference type="Proteomes" id="UP000065807">
    <property type="component" value="Chromosome"/>
</dbReference>
<dbReference type="KEGG" id="lpil:LIP_2996"/>
<accession>A0A0K2SNY3</accession>
<protein>
    <submittedName>
        <fullName evidence="3">3-ketoacyl-ACP reductase</fullName>
    </submittedName>
</protein>
<proteinExistence type="inferred from homology"/>
<evidence type="ECO:0000256" key="1">
    <source>
        <dbReference type="ARBA" id="ARBA00006484"/>
    </source>
</evidence>
<evidence type="ECO:0000313" key="4">
    <source>
        <dbReference type="Proteomes" id="UP000065807"/>
    </source>
</evidence>
<name>A0A0K2SNY3_LIMPI</name>